<dbReference type="GO" id="GO:0016757">
    <property type="term" value="F:glycosyltransferase activity"/>
    <property type="evidence" value="ECO:0007669"/>
    <property type="project" value="UniProtKB-KW"/>
</dbReference>
<keyword evidence="3" id="KW-0328">Glycosyltransferase</keyword>
<evidence type="ECO:0000256" key="2">
    <source>
        <dbReference type="ARBA" id="ARBA00006739"/>
    </source>
</evidence>
<dbReference type="CDD" id="cd03801">
    <property type="entry name" value="GT4_PimA-like"/>
    <property type="match status" value="1"/>
</dbReference>
<dbReference type="EMBL" id="JAERWL010000018">
    <property type="protein sequence ID" value="MBM9478513.1"/>
    <property type="molecule type" value="Genomic_DNA"/>
</dbReference>
<dbReference type="RefSeq" id="WP_205258537.1">
    <property type="nucleotide sequence ID" value="NZ_BAAAPV010000007.1"/>
</dbReference>
<evidence type="ECO:0000259" key="5">
    <source>
        <dbReference type="Pfam" id="PF00535"/>
    </source>
</evidence>
<keyword evidence="7" id="KW-1185">Reference proteome</keyword>
<dbReference type="PANTHER" id="PTHR43179:SF12">
    <property type="entry name" value="GALACTOFURANOSYLTRANSFERASE GLFT2"/>
    <property type="match status" value="1"/>
</dbReference>
<dbReference type="AlphaFoldDB" id="A0A939C298"/>
<comment type="similarity">
    <text evidence="2">Belongs to the glycosyltransferase 2 family.</text>
</comment>
<reference evidence="6" key="1">
    <citation type="submission" date="2021-01" db="EMBL/GenBank/DDBJ databases">
        <title>KCTC 19127 draft genome.</title>
        <authorList>
            <person name="An D."/>
        </authorList>
    </citation>
    <scope>NUCLEOTIDE SEQUENCE</scope>
    <source>
        <strain evidence="6">KCTC 19127</strain>
    </source>
</reference>
<dbReference type="Gene3D" id="3.90.550.10">
    <property type="entry name" value="Spore Coat Polysaccharide Biosynthesis Protein SpsA, Chain A"/>
    <property type="match status" value="1"/>
</dbReference>
<comment type="caution">
    <text evidence="6">The sequence shown here is derived from an EMBL/GenBank/DDBJ whole genome shotgun (WGS) entry which is preliminary data.</text>
</comment>
<proteinExistence type="inferred from homology"/>
<organism evidence="6 7">
    <name type="scientific">Nakamurella flavida</name>
    <dbReference type="NCBI Taxonomy" id="363630"/>
    <lineage>
        <taxon>Bacteria</taxon>
        <taxon>Bacillati</taxon>
        <taxon>Actinomycetota</taxon>
        <taxon>Actinomycetes</taxon>
        <taxon>Nakamurellales</taxon>
        <taxon>Nakamurellaceae</taxon>
        <taxon>Nakamurella</taxon>
    </lineage>
</organism>
<dbReference type="SUPFAM" id="SSF53448">
    <property type="entry name" value="Nucleotide-diphospho-sugar transferases"/>
    <property type="match status" value="1"/>
</dbReference>
<evidence type="ECO:0000313" key="6">
    <source>
        <dbReference type="EMBL" id="MBM9478513.1"/>
    </source>
</evidence>
<evidence type="ECO:0000256" key="3">
    <source>
        <dbReference type="ARBA" id="ARBA00022676"/>
    </source>
</evidence>
<evidence type="ECO:0000313" key="7">
    <source>
        <dbReference type="Proteomes" id="UP000663801"/>
    </source>
</evidence>
<evidence type="ECO:0000256" key="1">
    <source>
        <dbReference type="ARBA" id="ARBA00004776"/>
    </source>
</evidence>
<dbReference type="SUPFAM" id="SSF53756">
    <property type="entry name" value="UDP-Glycosyltransferase/glycogen phosphorylase"/>
    <property type="match status" value="1"/>
</dbReference>
<dbReference type="PANTHER" id="PTHR43179">
    <property type="entry name" value="RHAMNOSYLTRANSFERASE WBBL"/>
    <property type="match status" value="1"/>
</dbReference>
<feature type="domain" description="Glycosyltransferase 2-like" evidence="5">
    <location>
        <begin position="10"/>
        <end position="123"/>
    </location>
</feature>
<gene>
    <name evidence="6" type="ORF">JL107_18840</name>
</gene>
<sequence length="834" mass="93540">MTPRTAGLVSVVLVNFRGADDTITAIRTLRQIDWPAEKLEIVVVENHSGDDSAARIAAADPDVELVESGENLGFAGGCNLGVRRSRGEFVAFLNNDARPDDQWIRAAVATFDEDPAIGAVASKVLDWEGENIDFVDGSVTWFGMGYKPHCESPDDERFSQPKDVLFGTGAAMFVRADLFEHIEGFDERYFMFYEDVDLGWRINLLGWKVRYQPRSLAFHKHHASMKSFGQFKENYLLERNALFTMYKNLDDASLAKLFPGALLLAVRRAVARGDLDSTELDLRRPGGDTEPDRPVSKETLAGIYAIDQFVEQITSMTRTREDLQKRRQVADSELRPLFGKLLEPAYPIARYLQGHDELVRALGIEESERKRRIIIITGEPIAKAMAGPAIRSWNMAEFLSREHEVRLLTLASASVSPRDFDVIAVSPRDAHAVDVHVDWTDIIIFQGHAMALYPAIRNTEKVVVVDLYDPMHLEQLEQARELGPSNWTHEVESATEVLNEQILRGDFFLCASERQRHFWLGQLAGLGRVNPLNYASDTSLNRLLAVVPFGLPALQPRRTAPALRGVVPGIGAQDKVVIWGGGIYNWFDPLSLISAVALLAQDHPDVRLFFLGMQHPNPAVPQMQMAVRARELSASLGLTGVHVFFNEEWVPYHDRQNYLMDADVGVSTHFEHIETTFSFRTRILDYLWANLPIVTTRGDGFGDLVSAEGLGVAVAESDPLALAVALESMLYDTQMADAARENVRRVAQDFTWDRTLAPLLEFCRTARTAPDRVARESLVPVRQASARRVLRERVRGDVQTARRHLAEGGVTRLVEMARGRVQRMAGERRRRASR</sequence>
<dbReference type="Gene3D" id="3.40.50.2000">
    <property type="entry name" value="Glycogen Phosphorylase B"/>
    <property type="match status" value="1"/>
</dbReference>
<keyword evidence="4" id="KW-0808">Transferase</keyword>
<dbReference type="Pfam" id="PF13692">
    <property type="entry name" value="Glyco_trans_1_4"/>
    <property type="match status" value="1"/>
</dbReference>
<evidence type="ECO:0000256" key="4">
    <source>
        <dbReference type="ARBA" id="ARBA00022679"/>
    </source>
</evidence>
<comment type="pathway">
    <text evidence="1">Cell wall biogenesis; cell wall polysaccharide biosynthesis.</text>
</comment>
<accession>A0A939C298</accession>
<dbReference type="Pfam" id="PF00535">
    <property type="entry name" value="Glycos_transf_2"/>
    <property type="match status" value="1"/>
</dbReference>
<dbReference type="Proteomes" id="UP000663801">
    <property type="component" value="Unassembled WGS sequence"/>
</dbReference>
<name>A0A939C298_9ACTN</name>
<protein>
    <submittedName>
        <fullName evidence="6">Glycosyltransferase</fullName>
    </submittedName>
</protein>
<dbReference type="InterPro" id="IPR029044">
    <property type="entry name" value="Nucleotide-diphossugar_trans"/>
</dbReference>
<dbReference type="InterPro" id="IPR001173">
    <property type="entry name" value="Glyco_trans_2-like"/>
</dbReference>
<dbReference type="CDD" id="cd04186">
    <property type="entry name" value="GT_2_like_c"/>
    <property type="match status" value="1"/>
</dbReference>